<feature type="compositionally biased region" description="Acidic residues" evidence="1">
    <location>
        <begin position="78"/>
        <end position="92"/>
    </location>
</feature>
<dbReference type="PANTHER" id="PTHR10699">
    <property type="entry name" value="NEUROMODULIN"/>
    <property type="match status" value="1"/>
</dbReference>
<sequence length="422" mass="47100">MGDVSDPQQQQAATTIQAAVRGQQVREEAKEDTPVEDAAKEDEAATRIQAAYRGYEARKRVNLLKDEDDDGKERTEAQAEEEEEIDIDLNDPEVEKAATKIQASFRGFQTRKTMKDKDKPSEDAEPPGEGDPQDQQISTEETTQPTESDKPSIEEKEEKEEEEEIDIDLTDPEVEKAAIKIQGGFKMIKAKKQVEEMKKSKEETNKAEEATDEKDTTERKQRLYCTLSKLNTVNIALLTLVNTHCARRTVEKTCLEMSLYHETTEVAAPAEEEEVDIDLDDPEVGKAAEKIQASFRGFQTRKKLKEDKENVESKSTEDEPGETTTEGEPEKTAGDESAEVTGDDQQQKGESEEQGGGDSEEQKAEGAEEEAKGEVEPEEETKAEEEEEVDIDLTDPEVEQAALKIQAGFKGFKARKEAAMKT</sequence>
<dbReference type="OrthoDB" id="252964at2759"/>
<evidence type="ECO:0000256" key="1">
    <source>
        <dbReference type="SAM" id="MobiDB-lite"/>
    </source>
</evidence>
<feature type="compositionally biased region" description="Low complexity" evidence="1">
    <location>
        <begin position="8"/>
        <end position="19"/>
    </location>
</feature>
<feature type="compositionally biased region" description="Acidic residues" evidence="1">
    <location>
        <begin position="123"/>
        <end position="132"/>
    </location>
</feature>
<dbReference type="GO" id="GO:0005516">
    <property type="term" value="F:calmodulin binding"/>
    <property type="evidence" value="ECO:0007669"/>
    <property type="project" value="TreeGrafter"/>
</dbReference>
<feature type="compositionally biased region" description="Basic and acidic residues" evidence="1">
    <location>
        <begin position="113"/>
        <end position="122"/>
    </location>
</feature>
<dbReference type="PROSITE" id="PS50096">
    <property type="entry name" value="IQ"/>
    <property type="match status" value="6"/>
</dbReference>
<feature type="compositionally biased region" description="Basic and acidic residues" evidence="1">
    <location>
        <begin position="64"/>
        <end position="77"/>
    </location>
</feature>
<name>A0A2G8KCQ6_STIJA</name>
<dbReference type="SUPFAM" id="SSF52540">
    <property type="entry name" value="P-loop containing nucleoside triphosphate hydrolases"/>
    <property type="match status" value="1"/>
</dbReference>
<dbReference type="Pfam" id="PF00612">
    <property type="entry name" value="IQ"/>
    <property type="match status" value="5"/>
</dbReference>
<feature type="compositionally biased region" description="Basic and acidic residues" evidence="1">
    <location>
        <begin position="304"/>
        <end position="317"/>
    </location>
</feature>
<organism evidence="2 3">
    <name type="scientific">Stichopus japonicus</name>
    <name type="common">Sea cucumber</name>
    <dbReference type="NCBI Taxonomy" id="307972"/>
    <lineage>
        <taxon>Eukaryota</taxon>
        <taxon>Metazoa</taxon>
        <taxon>Echinodermata</taxon>
        <taxon>Eleutherozoa</taxon>
        <taxon>Echinozoa</taxon>
        <taxon>Holothuroidea</taxon>
        <taxon>Aspidochirotacea</taxon>
        <taxon>Aspidochirotida</taxon>
        <taxon>Stichopodidae</taxon>
        <taxon>Apostichopus</taxon>
    </lineage>
</organism>
<protein>
    <submittedName>
        <fullName evidence="2">Putative fibrous sheath CABYR-binding protein</fullName>
    </submittedName>
</protein>
<dbReference type="InterPro" id="IPR027417">
    <property type="entry name" value="P-loop_NTPase"/>
</dbReference>
<dbReference type="CDD" id="cd23767">
    <property type="entry name" value="IQCD"/>
    <property type="match status" value="1"/>
</dbReference>
<dbReference type="InterPro" id="IPR000048">
    <property type="entry name" value="IQ_motif_EF-hand-BS"/>
</dbReference>
<gene>
    <name evidence="2" type="ORF">BSL78_17368</name>
</gene>
<feature type="compositionally biased region" description="Basic and acidic residues" evidence="1">
    <location>
        <begin position="360"/>
        <end position="375"/>
    </location>
</feature>
<feature type="region of interest" description="Disordered" evidence="1">
    <location>
        <begin position="283"/>
        <end position="395"/>
    </location>
</feature>
<feature type="compositionally biased region" description="Basic and acidic residues" evidence="1">
    <location>
        <begin position="147"/>
        <end position="156"/>
    </location>
</feature>
<evidence type="ECO:0000313" key="3">
    <source>
        <dbReference type="Proteomes" id="UP000230750"/>
    </source>
</evidence>
<proteinExistence type="predicted"/>
<feature type="compositionally biased region" description="Acidic residues" evidence="1">
    <location>
        <begin position="376"/>
        <end position="395"/>
    </location>
</feature>
<dbReference type="Gene3D" id="1.20.5.190">
    <property type="match status" value="3"/>
</dbReference>
<comment type="caution">
    <text evidence="2">The sequence shown here is derived from an EMBL/GenBank/DDBJ whole genome shotgun (WGS) entry which is preliminary data.</text>
</comment>
<feature type="compositionally biased region" description="Polar residues" evidence="1">
    <location>
        <begin position="133"/>
        <end position="146"/>
    </location>
</feature>
<feature type="region of interest" description="Disordered" evidence="1">
    <location>
        <begin position="192"/>
        <end position="219"/>
    </location>
</feature>
<dbReference type="FunFam" id="1.20.5.190:FF:000055">
    <property type="entry name" value="Putative microtubule-associated protein futsch"/>
    <property type="match status" value="1"/>
</dbReference>
<accession>A0A2G8KCQ6</accession>
<feature type="compositionally biased region" description="Acidic residues" evidence="1">
    <location>
        <begin position="318"/>
        <end position="327"/>
    </location>
</feature>
<feature type="compositionally biased region" description="Acidic residues" evidence="1">
    <location>
        <begin position="157"/>
        <end position="172"/>
    </location>
</feature>
<dbReference type="AlphaFoldDB" id="A0A2G8KCQ6"/>
<dbReference type="EMBL" id="MRZV01000688">
    <property type="protein sequence ID" value="PIK45763.1"/>
    <property type="molecule type" value="Genomic_DNA"/>
</dbReference>
<feature type="compositionally biased region" description="Basic and acidic residues" evidence="1">
    <location>
        <begin position="24"/>
        <end position="44"/>
    </location>
</feature>
<keyword evidence="3" id="KW-1185">Reference proteome</keyword>
<dbReference type="PANTHER" id="PTHR10699:SF11">
    <property type="entry name" value="IGLOO, ISOFORM A"/>
    <property type="match status" value="1"/>
</dbReference>
<reference evidence="2 3" key="1">
    <citation type="journal article" date="2017" name="PLoS Biol.">
        <title>The sea cucumber genome provides insights into morphological evolution and visceral regeneration.</title>
        <authorList>
            <person name="Zhang X."/>
            <person name="Sun L."/>
            <person name="Yuan J."/>
            <person name="Sun Y."/>
            <person name="Gao Y."/>
            <person name="Zhang L."/>
            <person name="Li S."/>
            <person name="Dai H."/>
            <person name="Hamel J.F."/>
            <person name="Liu C."/>
            <person name="Yu Y."/>
            <person name="Liu S."/>
            <person name="Lin W."/>
            <person name="Guo K."/>
            <person name="Jin S."/>
            <person name="Xu P."/>
            <person name="Storey K.B."/>
            <person name="Huan P."/>
            <person name="Zhang T."/>
            <person name="Zhou Y."/>
            <person name="Zhang J."/>
            <person name="Lin C."/>
            <person name="Li X."/>
            <person name="Xing L."/>
            <person name="Huo D."/>
            <person name="Sun M."/>
            <person name="Wang L."/>
            <person name="Mercier A."/>
            <person name="Li F."/>
            <person name="Yang H."/>
            <person name="Xiang J."/>
        </authorList>
    </citation>
    <scope>NUCLEOTIDE SEQUENCE [LARGE SCALE GENOMIC DNA]</scope>
    <source>
        <strain evidence="2">Shaxun</strain>
        <tissue evidence="2">Muscle</tissue>
    </source>
</reference>
<feature type="region of interest" description="Disordered" evidence="1">
    <location>
        <begin position="1"/>
        <end position="44"/>
    </location>
</feature>
<feature type="region of interest" description="Disordered" evidence="1">
    <location>
        <begin position="64"/>
        <end position="174"/>
    </location>
</feature>
<dbReference type="SMART" id="SM00015">
    <property type="entry name" value="IQ"/>
    <property type="match status" value="6"/>
</dbReference>
<evidence type="ECO:0000313" key="2">
    <source>
        <dbReference type="EMBL" id="PIK45763.1"/>
    </source>
</evidence>
<dbReference type="STRING" id="307972.A0A2G8KCQ6"/>
<dbReference type="Proteomes" id="UP000230750">
    <property type="component" value="Unassembled WGS sequence"/>
</dbReference>